<dbReference type="EMBL" id="AVPJ01000036">
    <property type="protein sequence ID" value="KGN29462.1"/>
    <property type="molecule type" value="Genomic_DNA"/>
</dbReference>
<comment type="caution">
    <text evidence="4">The sequence shown here is derived from an EMBL/GenBank/DDBJ whole genome shotgun (WGS) entry which is preliminary data.</text>
</comment>
<dbReference type="GO" id="GO:0009338">
    <property type="term" value="C:exodeoxyribonuclease V complex"/>
    <property type="evidence" value="ECO:0007669"/>
    <property type="project" value="TreeGrafter"/>
</dbReference>
<evidence type="ECO:0000256" key="1">
    <source>
        <dbReference type="ARBA" id="ARBA00022741"/>
    </source>
</evidence>
<dbReference type="RefSeq" id="WP_035919565.1">
    <property type="nucleotide sequence ID" value="NZ_AVPJ01000036.1"/>
</dbReference>
<dbReference type="GO" id="GO:0006310">
    <property type="term" value="P:DNA recombination"/>
    <property type="evidence" value="ECO:0007669"/>
    <property type="project" value="TreeGrafter"/>
</dbReference>
<feature type="domain" description="TrwC relaxase" evidence="3">
    <location>
        <begin position="20"/>
        <end position="256"/>
    </location>
</feature>
<dbReference type="GO" id="GO:0005524">
    <property type="term" value="F:ATP binding"/>
    <property type="evidence" value="ECO:0007669"/>
    <property type="project" value="UniProtKB-KW"/>
</dbReference>
<dbReference type="CDD" id="cd18809">
    <property type="entry name" value="SF1_C_RecD"/>
    <property type="match status" value="1"/>
</dbReference>
<reference evidence="4 5" key="1">
    <citation type="submission" date="2013-08" db="EMBL/GenBank/DDBJ databases">
        <title>The genome sequence of Knoellia sinensis.</title>
        <authorList>
            <person name="Zhu W."/>
            <person name="Wang G."/>
        </authorList>
    </citation>
    <scope>NUCLEOTIDE SEQUENCE [LARGE SCALE GENOMIC DNA]</scope>
    <source>
        <strain evidence="4 5">KCTC 19936</strain>
    </source>
</reference>
<evidence type="ECO:0000259" key="3">
    <source>
        <dbReference type="Pfam" id="PF08751"/>
    </source>
</evidence>
<dbReference type="eggNOG" id="COG0507">
    <property type="taxonomic scope" value="Bacteria"/>
</dbReference>
<accession>A0A0A0IZU3</accession>
<dbReference type="AlphaFoldDB" id="A0A0A0IZU3"/>
<dbReference type="InterPro" id="IPR050534">
    <property type="entry name" value="Coronavir_polyprotein_1ab"/>
</dbReference>
<dbReference type="InterPro" id="IPR014862">
    <property type="entry name" value="TrwC"/>
</dbReference>
<dbReference type="GO" id="GO:0017116">
    <property type="term" value="F:single-stranded DNA helicase activity"/>
    <property type="evidence" value="ECO:0007669"/>
    <property type="project" value="TreeGrafter"/>
</dbReference>
<dbReference type="InterPro" id="IPR027417">
    <property type="entry name" value="P-loop_NTPase"/>
</dbReference>
<dbReference type="Gene3D" id="2.30.30.940">
    <property type="match status" value="1"/>
</dbReference>
<dbReference type="SUPFAM" id="SSF55464">
    <property type="entry name" value="Origin of replication-binding domain, RBD-like"/>
    <property type="match status" value="1"/>
</dbReference>
<sequence>VTGEPLGQIPRTQPTTVIDRFGRTRKSPKTVAGFDLTFSAPKSVSVAWALADDATRARIYAAHRRTLEAVIAYGESQVFATRLGKGGVVQEDIRGIIATAFDHWDSRSGDPQLHTHVVVLNRVQAVSDGKWRTLDSKALFRAAVGMSELYNGVLADQLTADLGWTWAPEKRRRSAEPKWEVEGVPKALRDHFSQRTTAIDAAKDNLVETFTASHGREPTAREVIQLRQHATLTTREDKHVRPLRDLISEWRERARDHIGDQPDEWAASLTRDTAPTLRFAEDLDDAILRDAAKIVLAKVADKRATFTRANLFAEALRELHGVRFATPEDRATVAGKTATYATELAVQLTPPDTGRTPDELRRADGTTKFVARDSELFATQELLDAEARLLDLAAAEDAPVVPAATASAVTEQPLPGRSHHLSPEQAAAVIATTTSGRRVDLLVGAAGTGKSTAMAGVRAAWEAAHGPGSVVGLAPSAAAAEVLADAVGVPTENTAKWISELDRLPELKAKADAYAVRLARAYPSPATRRLEAEAAAARTAYERRALRPGQLVIVDEASMAGTFDLDRIATAATAAGAKVLLVGDWAQLSPVQAGGAFKLLADARRDVPELHDVRRFRHEWERAAGLELRRGRASVAATYAAKGRVESGTRQDMVDLIFEGWREDVRAGRSSLMLASDSETVSELNARARAHRIAAGKVAGEGVRLGDGSVVGVGDVVVTRLNRRALATGSGWVKNGDDWVVQSFGEDGSMRVRRASGGAVAVLPAEYVAENLELGYATTAHRAQGRTVDTAHAYVTATTVREPLYVMATRGRESNRLYVDTAFDPDAATSHGEDAHADPSEILQTAIATSGADLSAAETRRLEEEAAAAPWRIEAQGAAALGATRGSGLSVTG</sequence>
<evidence type="ECO:0000313" key="5">
    <source>
        <dbReference type="Proteomes" id="UP000030002"/>
    </source>
</evidence>
<dbReference type="OrthoDB" id="4524286at2"/>
<keyword evidence="2" id="KW-0067">ATP-binding</keyword>
<gene>
    <name evidence="4" type="ORF">N802_11705</name>
</gene>
<dbReference type="Pfam" id="PF08751">
    <property type="entry name" value="TrwC"/>
    <property type="match status" value="1"/>
</dbReference>
<dbReference type="SUPFAM" id="SSF52540">
    <property type="entry name" value="P-loop containing nucleoside triphosphate hydrolases"/>
    <property type="match status" value="2"/>
</dbReference>
<feature type="non-terminal residue" evidence="4">
    <location>
        <position position="1"/>
    </location>
</feature>
<dbReference type="Pfam" id="PF13604">
    <property type="entry name" value="AAA_30"/>
    <property type="match status" value="1"/>
</dbReference>
<dbReference type="NCBIfam" id="NF041492">
    <property type="entry name" value="MobF"/>
    <property type="match status" value="1"/>
</dbReference>
<protein>
    <recommendedName>
        <fullName evidence="3">TrwC relaxase domain-containing protein</fullName>
    </recommendedName>
</protein>
<evidence type="ECO:0000313" key="4">
    <source>
        <dbReference type="EMBL" id="KGN29462.1"/>
    </source>
</evidence>
<proteinExistence type="predicted"/>
<keyword evidence="5" id="KW-1185">Reference proteome</keyword>
<dbReference type="Gene3D" id="3.40.50.300">
    <property type="entry name" value="P-loop containing nucleotide triphosphate hydrolases"/>
    <property type="match status" value="2"/>
</dbReference>
<dbReference type="PANTHER" id="PTHR43788:SF6">
    <property type="entry name" value="DNA HELICASE B"/>
    <property type="match status" value="1"/>
</dbReference>
<organism evidence="4 5">
    <name type="scientific">Knoellia sinensis KCTC 19936</name>
    <dbReference type="NCBI Taxonomy" id="1385520"/>
    <lineage>
        <taxon>Bacteria</taxon>
        <taxon>Bacillati</taxon>
        <taxon>Actinomycetota</taxon>
        <taxon>Actinomycetes</taxon>
        <taxon>Micrococcales</taxon>
        <taxon>Intrasporangiaceae</taxon>
        <taxon>Knoellia</taxon>
    </lineage>
</organism>
<keyword evidence="1" id="KW-0547">Nucleotide-binding</keyword>
<dbReference type="Proteomes" id="UP000030002">
    <property type="component" value="Unassembled WGS sequence"/>
</dbReference>
<name>A0A0A0IZU3_9MICO</name>
<dbReference type="STRING" id="1385520.N802_11705"/>
<evidence type="ECO:0000256" key="2">
    <source>
        <dbReference type="ARBA" id="ARBA00022840"/>
    </source>
</evidence>
<dbReference type="PANTHER" id="PTHR43788">
    <property type="entry name" value="DNA2/NAM7 HELICASE FAMILY MEMBER"/>
    <property type="match status" value="1"/>
</dbReference>